<reference evidence="1" key="1">
    <citation type="submission" date="2024-05" db="EMBL/GenBank/DDBJ databases">
        <title>30 novel species of actinomycetes from the DSMZ collection.</title>
        <authorList>
            <person name="Nouioui I."/>
        </authorList>
    </citation>
    <scope>NUCLEOTIDE SEQUENCE</scope>
    <source>
        <strain evidence="1">DSM 41972</strain>
    </source>
</reference>
<gene>
    <name evidence="1" type="ORF">ROS62_09165</name>
</gene>
<accession>A0ABU3HWN9</accession>
<organism evidence="1 2">
    <name type="scientific">Streptomyces althioticus subsp. attaecolombicae</name>
    <dbReference type="NCBI Taxonomy" id="3075534"/>
    <lineage>
        <taxon>Bacteria</taxon>
        <taxon>Bacillati</taxon>
        <taxon>Actinomycetota</taxon>
        <taxon>Actinomycetes</taxon>
        <taxon>Kitasatosporales</taxon>
        <taxon>Streptomycetaceae</taxon>
        <taxon>Streptomyces</taxon>
        <taxon>Streptomyces althioticus group</taxon>
    </lineage>
</organism>
<dbReference type="RefSeq" id="WP_093548315.1">
    <property type="nucleotide sequence ID" value="NZ_JAVSGH010000008.1"/>
</dbReference>
<protein>
    <recommendedName>
        <fullName evidence="3">N-acetyltransferase domain-containing protein</fullName>
    </recommendedName>
</protein>
<evidence type="ECO:0000313" key="2">
    <source>
        <dbReference type="Proteomes" id="UP001181313"/>
    </source>
</evidence>
<evidence type="ECO:0000313" key="1">
    <source>
        <dbReference type="EMBL" id="MDT3725054.1"/>
    </source>
</evidence>
<evidence type="ECO:0008006" key="3">
    <source>
        <dbReference type="Google" id="ProtNLM"/>
    </source>
</evidence>
<comment type="caution">
    <text evidence="1">The sequence shown here is derived from an EMBL/GenBank/DDBJ whole genome shotgun (WGS) entry which is preliminary data.</text>
</comment>
<sequence length="234" mass="26436">MEPFRRPIEELPGDPRGLSLEYRQRQVLSGQEEPDGLDEWTVTAKVKRFWNRTVGGDIGSLTVLRLRQDERFSPHPWSGLEGDAEYSEAFRTVLGCYDLGRGGYRQVFRDTMTSADGDLLVLTRVRLDPEWRGFGLGPVFASQALWTLADGCSAVAVGITPPAVADEGRRLTSAEWDRAVERLAALSRSLGFRRRPRPLGCLLDPASEEARDAREEHRRRYDALVDAWSELHPR</sequence>
<proteinExistence type="predicted"/>
<dbReference type="Proteomes" id="UP001181313">
    <property type="component" value="Unassembled WGS sequence"/>
</dbReference>
<dbReference type="EMBL" id="JAVSGH010000008">
    <property type="protein sequence ID" value="MDT3725054.1"/>
    <property type="molecule type" value="Genomic_DNA"/>
</dbReference>
<keyword evidence="2" id="KW-1185">Reference proteome</keyword>
<name>A0ABU3HWN9_9ACTN</name>